<comment type="caution">
    <text evidence="2">The sequence shown here is derived from an EMBL/GenBank/DDBJ whole genome shotgun (WGS) entry which is preliminary data.</text>
</comment>
<protein>
    <submittedName>
        <fullName evidence="2">Uncharacterized protein</fullName>
    </submittedName>
</protein>
<proteinExistence type="predicted"/>
<feature type="region of interest" description="Disordered" evidence="1">
    <location>
        <begin position="48"/>
        <end position="78"/>
    </location>
</feature>
<name>A0A956SI54_UNCEI</name>
<gene>
    <name evidence="2" type="ORF">KDA27_25490</name>
</gene>
<evidence type="ECO:0000256" key="1">
    <source>
        <dbReference type="SAM" id="MobiDB-lite"/>
    </source>
</evidence>
<dbReference type="EMBL" id="JAGQHS010000278">
    <property type="protein sequence ID" value="MCA9759173.1"/>
    <property type="molecule type" value="Genomic_DNA"/>
</dbReference>
<accession>A0A956SI54</accession>
<evidence type="ECO:0000313" key="2">
    <source>
        <dbReference type="EMBL" id="MCA9759173.1"/>
    </source>
</evidence>
<reference evidence="2" key="2">
    <citation type="journal article" date="2021" name="Microbiome">
        <title>Successional dynamics and alternative stable states in a saline activated sludge microbial community over 9 years.</title>
        <authorList>
            <person name="Wang Y."/>
            <person name="Ye J."/>
            <person name="Ju F."/>
            <person name="Liu L."/>
            <person name="Boyd J.A."/>
            <person name="Deng Y."/>
            <person name="Parks D.H."/>
            <person name="Jiang X."/>
            <person name="Yin X."/>
            <person name="Woodcroft B.J."/>
            <person name="Tyson G.W."/>
            <person name="Hugenholtz P."/>
            <person name="Polz M.F."/>
            <person name="Zhang T."/>
        </authorList>
    </citation>
    <scope>NUCLEOTIDE SEQUENCE</scope>
    <source>
        <strain evidence="2">HKST-UBA02</strain>
    </source>
</reference>
<reference evidence="2" key="1">
    <citation type="submission" date="2020-04" db="EMBL/GenBank/DDBJ databases">
        <authorList>
            <person name="Zhang T."/>
        </authorList>
    </citation>
    <scope>NUCLEOTIDE SEQUENCE</scope>
    <source>
        <strain evidence="2">HKST-UBA02</strain>
    </source>
</reference>
<evidence type="ECO:0000313" key="3">
    <source>
        <dbReference type="Proteomes" id="UP000739538"/>
    </source>
</evidence>
<dbReference type="AlphaFoldDB" id="A0A956SI54"/>
<dbReference type="Proteomes" id="UP000739538">
    <property type="component" value="Unassembled WGS sequence"/>
</dbReference>
<organism evidence="2 3">
    <name type="scientific">Eiseniibacteriota bacterium</name>
    <dbReference type="NCBI Taxonomy" id="2212470"/>
    <lineage>
        <taxon>Bacteria</taxon>
        <taxon>Candidatus Eiseniibacteriota</taxon>
    </lineage>
</organism>
<sequence>MNWKKSATRVGLSVLVLVFLAGSLATGMIPHGVRSLARTLTYGYDPEQIRPAAPYPRPPRIEPNAEDALADSAPMNPE</sequence>